<accession>A0A9D2HM80</accession>
<evidence type="ECO:0000313" key="4">
    <source>
        <dbReference type="EMBL" id="HJA78429.1"/>
    </source>
</evidence>
<keyword evidence="1" id="KW-0408">Iron</keyword>
<dbReference type="PROSITE" id="PS51318">
    <property type="entry name" value="TAT"/>
    <property type="match status" value="1"/>
</dbReference>
<keyword evidence="1" id="KW-0479">Metal-binding</keyword>
<reference evidence="4" key="1">
    <citation type="journal article" date="2021" name="PeerJ">
        <title>Extensive microbial diversity within the chicken gut microbiome revealed by metagenomics and culture.</title>
        <authorList>
            <person name="Gilroy R."/>
            <person name="Ravi A."/>
            <person name="Getino M."/>
            <person name="Pursley I."/>
            <person name="Horton D.L."/>
            <person name="Alikhan N.F."/>
            <person name="Baker D."/>
            <person name="Gharbi K."/>
            <person name="Hall N."/>
            <person name="Watson M."/>
            <person name="Adriaenssens E.M."/>
            <person name="Foster-Nyarko E."/>
            <person name="Jarju S."/>
            <person name="Secka A."/>
            <person name="Antonio M."/>
            <person name="Oren A."/>
            <person name="Chaudhuri R.R."/>
            <person name="La Ragione R."/>
            <person name="Hildebrand F."/>
            <person name="Pallen M.J."/>
        </authorList>
    </citation>
    <scope>NUCLEOTIDE SEQUENCE</scope>
    <source>
        <strain evidence="4">5032</strain>
    </source>
</reference>
<keyword evidence="1" id="KW-0411">Iron-sulfur</keyword>
<reference evidence="4" key="2">
    <citation type="submission" date="2021-04" db="EMBL/GenBank/DDBJ databases">
        <authorList>
            <person name="Gilroy R."/>
        </authorList>
    </citation>
    <scope>NUCLEOTIDE SEQUENCE</scope>
    <source>
        <strain evidence="4">5032</strain>
    </source>
</reference>
<feature type="compositionally biased region" description="Pro residues" evidence="2">
    <location>
        <begin position="96"/>
        <end position="115"/>
    </location>
</feature>
<protein>
    <recommendedName>
        <fullName evidence="6">Twin-arginine translocation signal domain-containing protein</fullName>
    </recommendedName>
</protein>
<keyword evidence="3" id="KW-1133">Transmembrane helix</keyword>
<keyword evidence="3" id="KW-0812">Transmembrane</keyword>
<evidence type="ECO:0000256" key="3">
    <source>
        <dbReference type="SAM" id="Phobius"/>
    </source>
</evidence>
<proteinExistence type="predicted"/>
<dbReference type="InterPro" id="IPR006311">
    <property type="entry name" value="TAT_signal"/>
</dbReference>
<evidence type="ECO:0008006" key="6">
    <source>
        <dbReference type="Google" id="ProtNLM"/>
    </source>
</evidence>
<keyword evidence="3" id="KW-0472">Membrane</keyword>
<dbReference type="EMBL" id="DWZD01000017">
    <property type="protein sequence ID" value="HJA78429.1"/>
    <property type="molecule type" value="Genomic_DNA"/>
</dbReference>
<evidence type="ECO:0000256" key="2">
    <source>
        <dbReference type="SAM" id="MobiDB-lite"/>
    </source>
</evidence>
<gene>
    <name evidence="4" type="ORF">H9784_02490</name>
</gene>
<evidence type="ECO:0000256" key="1">
    <source>
        <dbReference type="ARBA" id="ARBA00023014"/>
    </source>
</evidence>
<dbReference type="GO" id="GO:0051536">
    <property type="term" value="F:iron-sulfur cluster binding"/>
    <property type="evidence" value="ECO:0007669"/>
    <property type="project" value="UniProtKB-KW"/>
</dbReference>
<feature type="transmembrane region" description="Helical" evidence="3">
    <location>
        <begin position="24"/>
        <end position="43"/>
    </location>
</feature>
<dbReference type="Proteomes" id="UP000823821">
    <property type="component" value="Unassembled WGS sequence"/>
</dbReference>
<evidence type="ECO:0000313" key="5">
    <source>
        <dbReference type="Proteomes" id="UP000823821"/>
    </source>
</evidence>
<feature type="region of interest" description="Disordered" evidence="2">
    <location>
        <begin position="34"/>
        <end position="129"/>
    </location>
</feature>
<feature type="compositionally biased region" description="Basic residues" evidence="2">
    <location>
        <begin position="51"/>
        <end position="92"/>
    </location>
</feature>
<sequence>MNEHEMNQRNDEERERTVTSRRRFLLGLVAAGLAYTGPQLLGLDEAEAAPRSRRTRPSRRGRGPSRPSRRGRGPSRPSRRGRGPSRRNHGRGPSRPGRPGPSRPGRPGPSRPGRPGPGARPSRREPRHT</sequence>
<comment type="caution">
    <text evidence="4">The sequence shown here is derived from an EMBL/GenBank/DDBJ whole genome shotgun (WGS) entry which is preliminary data.</text>
</comment>
<dbReference type="AlphaFoldDB" id="A0A9D2HM80"/>
<name>A0A9D2HM80_9BACT</name>
<organism evidence="4 5">
    <name type="scientific">Candidatus Desulfovibrio intestinavium</name>
    <dbReference type="NCBI Taxonomy" id="2838534"/>
    <lineage>
        <taxon>Bacteria</taxon>
        <taxon>Pseudomonadati</taxon>
        <taxon>Thermodesulfobacteriota</taxon>
        <taxon>Desulfovibrionia</taxon>
        <taxon>Desulfovibrionales</taxon>
        <taxon>Desulfovibrionaceae</taxon>
        <taxon>Desulfovibrio</taxon>
    </lineage>
</organism>